<keyword evidence="10" id="KW-0378">Hydrolase</keyword>
<keyword evidence="8" id="KW-0472">Membrane</keyword>
<keyword evidence="8" id="KW-0812">Transmembrane</keyword>
<evidence type="ECO:0000256" key="5">
    <source>
        <dbReference type="ARBA" id="ARBA00022827"/>
    </source>
</evidence>
<keyword evidence="5" id="KW-0274">FAD</keyword>
<accession>A0ABU7V047</accession>
<feature type="domain" description="FAD-binding" evidence="9">
    <location>
        <begin position="13"/>
        <end position="351"/>
    </location>
</feature>
<dbReference type="GO" id="GO:0004497">
    <property type="term" value="F:monooxygenase activity"/>
    <property type="evidence" value="ECO:0007669"/>
    <property type="project" value="UniProtKB-KW"/>
</dbReference>
<dbReference type="PANTHER" id="PTHR43876">
    <property type="entry name" value="UBIQUINONE BIOSYNTHESIS MONOOXYGENASE COQ6, MITOCHONDRIAL"/>
    <property type="match status" value="1"/>
</dbReference>
<dbReference type="EMBL" id="JAZHBO010000002">
    <property type="protein sequence ID" value="MEF2155648.1"/>
    <property type="molecule type" value="Genomic_DNA"/>
</dbReference>
<comment type="pathway">
    <text evidence="2">Cofactor biosynthesis; ubiquinone biosynthesis.</text>
</comment>
<evidence type="ECO:0000256" key="2">
    <source>
        <dbReference type="ARBA" id="ARBA00004749"/>
    </source>
</evidence>
<name>A0ABU7V047_9GAMM</name>
<evidence type="ECO:0000256" key="6">
    <source>
        <dbReference type="ARBA" id="ARBA00023002"/>
    </source>
</evidence>
<dbReference type="InterPro" id="IPR051205">
    <property type="entry name" value="UbiH/COQ6_monooxygenase"/>
</dbReference>
<dbReference type="InterPro" id="IPR036188">
    <property type="entry name" value="FAD/NAD-bd_sf"/>
</dbReference>
<keyword evidence="11" id="KW-1185">Reference proteome</keyword>
<protein>
    <submittedName>
        <fullName evidence="10">FAD-dependent monooxygenase</fullName>
    </submittedName>
</protein>
<comment type="similarity">
    <text evidence="3">Belongs to the UbiH/COQ6 family.</text>
</comment>
<dbReference type="NCBIfam" id="TIGR01988">
    <property type="entry name" value="Ubi-OHases"/>
    <property type="match status" value="1"/>
</dbReference>
<evidence type="ECO:0000313" key="11">
    <source>
        <dbReference type="Proteomes" id="UP001356170"/>
    </source>
</evidence>
<dbReference type="SUPFAM" id="SSF51905">
    <property type="entry name" value="FAD/NAD(P)-binding domain"/>
    <property type="match status" value="1"/>
</dbReference>
<comment type="cofactor">
    <cofactor evidence="1">
        <name>FAD</name>
        <dbReference type="ChEBI" id="CHEBI:57692"/>
    </cofactor>
</comment>
<dbReference type="InterPro" id="IPR002938">
    <property type="entry name" value="FAD-bd"/>
</dbReference>
<sequence>MPSSPVTVAPPADIVIVGGGLVGSCLAIALEPLNLRAVMLEAHAGTGMPRVFDQRNLSFNAATVNALTALGVMPLLAAPSGPIRRIETSRVGDFGRVVMQASDYGRSEFGRVVIASDFGRALEQRLSALKTLTRIRPARFTATSELDGVRQVHYIADGAEQVLPCQLLVGADGAASGVRSALAINTTSFDYRHDLFVAAARLDRPLNGAAFERISDHGPLALLPRGDGQVGLIVGVDRADADRVMAMADAEYLQYVQDRFGYRAGRLISVGERSRYAGRRDVATALTAPHGVLVGNAAQSLHPVGAQGFNLGLRDALTLAEGIAAAASIGDATMLQQYVQRRREDRERTLAFSHTMATLGTNPLIPLRPLRTLGMALVGRVQSVKDRVVAQAMGLGGDVPELCRDLP</sequence>
<dbReference type="PANTHER" id="PTHR43876:SF8">
    <property type="entry name" value="2-OCTAPRENYL-6-METHOXYPHENOL HYDROXYLASE"/>
    <property type="match status" value="1"/>
</dbReference>
<evidence type="ECO:0000259" key="9">
    <source>
        <dbReference type="Pfam" id="PF01494"/>
    </source>
</evidence>
<dbReference type="PRINTS" id="PR00420">
    <property type="entry name" value="RNGMNOXGNASE"/>
</dbReference>
<evidence type="ECO:0000256" key="3">
    <source>
        <dbReference type="ARBA" id="ARBA00005349"/>
    </source>
</evidence>
<dbReference type="Pfam" id="PF01494">
    <property type="entry name" value="FAD_binding_3"/>
    <property type="match status" value="1"/>
</dbReference>
<evidence type="ECO:0000256" key="4">
    <source>
        <dbReference type="ARBA" id="ARBA00022630"/>
    </source>
</evidence>
<proteinExistence type="inferred from homology"/>
<dbReference type="GO" id="GO:0016787">
    <property type="term" value="F:hydrolase activity"/>
    <property type="evidence" value="ECO:0007669"/>
    <property type="project" value="UniProtKB-KW"/>
</dbReference>
<feature type="transmembrane region" description="Helical" evidence="8">
    <location>
        <begin position="57"/>
        <end position="77"/>
    </location>
</feature>
<evidence type="ECO:0000256" key="8">
    <source>
        <dbReference type="SAM" id="Phobius"/>
    </source>
</evidence>
<dbReference type="Gene3D" id="3.50.50.60">
    <property type="entry name" value="FAD/NAD(P)-binding domain"/>
    <property type="match status" value="2"/>
</dbReference>
<evidence type="ECO:0000256" key="1">
    <source>
        <dbReference type="ARBA" id="ARBA00001974"/>
    </source>
</evidence>
<keyword evidence="4" id="KW-0285">Flavoprotein</keyword>
<keyword evidence="8" id="KW-1133">Transmembrane helix</keyword>
<gene>
    <name evidence="10" type="ORF">V3390_05290</name>
</gene>
<evidence type="ECO:0000313" key="10">
    <source>
        <dbReference type="EMBL" id="MEF2155648.1"/>
    </source>
</evidence>
<dbReference type="InterPro" id="IPR010971">
    <property type="entry name" value="UbiH/COQ6"/>
</dbReference>
<evidence type="ECO:0000256" key="7">
    <source>
        <dbReference type="ARBA" id="ARBA00023033"/>
    </source>
</evidence>
<keyword evidence="7 10" id="KW-0503">Monooxygenase</keyword>
<comment type="caution">
    <text evidence="10">The sequence shown here is derived from an EMBL/GenBank/DDBJ whole genome shotgun (WGS) entry which is preliminary data.</text>
</comment>
<feature type="transmembrane region" description="Helical" evidence="8">
    <location>
        <begin position="12"/>
        <end position="30"/>
    </location>
</feature>
<dbReference type="RefSeq" id="WP_331703681.1">
    <property type="nucleotide sequence ID" value="NZ_JAZHBO010000002.1"/>
</dbReference>
<keyword evidence="6" id="KW-0560">Oxidoreductase</keyword>
<dbReference type="Proteomes" id="UP001356170">
    <property type="component" value="Unassembled WGS sequence"/>
</dbReference>
<organism evidence="10 11">
    <name type="scientific">Aquilutibacter rugosus</name>
    <dbReference type="NCBI Taxonomy" id="3115820"/>
    <lineage>
        <taxon>Bacteria</taxon>
        <taxon>Pseudomonadati</taxon>
        <taxon>Pseudomonadota</taxon>
        <taxon>Gammaproteobacteria</taxon>
        <taxon>Lysobacterales</taxon>
        <taxon>Lysobacteraceae</taxon>
        <taxon>Aquilutibacter</taxon>
    </lineage>
</organism>
<reference evidence="10 11" key="1">
    <citation type="submission" date="2024-01" db="EMBL/GenBank/DDBJ databases">
        <title>Novel species of the genus Luteimonas isolated from rivers.</title>
        <authorList>
            <person name="Lu H."/>
        </authorList>
    </citation>
    <scope>NUCLEOTIDE SEQUENCE [LARGE SCALE GENOMIC DNA]</scope>
    <source>
        <strain evidence="10 11">FXH3W</strain>
    </source>
</reference>